<protein>
    <recommendedName>
        <fullName evidence="3">GH18 domain-containing protein</fullName>
    </recommendedName>
</protein>
<dbReference type="STRING" id="135651.G0NAL2"/>
<accession>G0NAL2</accession>
<evidence type="ECO:0000256" key="2">
    <source>
        <dbReference type="SAM" id="Phobius"/>
    </source>
</evidence>
<reference evidence="5" key="1">
    <citation type="submission" date="2011-07" db="EMBL/GenBank/DDBJ databases">
        <authorList>
            <consortium name="Caenorhabditis brenneri Sequencing and Analysis Consortium"/>
            <person name="Wilson R.K."/>
        </authorList>
    </citation>
    <scope>NUCLEOTIDE SEQUENCE [LARGE SCALE GENOMIC DNA]</scope>
    <source>
        <strain evidence="5">PB2801</strain>
    </source>
</reference>
<keyword evidence="2" id="KW-0812">Transmembrane</keyword>
<keyword evidence="5" id="KW-1185">Reference proteome</keyword>
<evidence type="ECO:0000256" key="1">
    <source>
        <dbReference type="SAM" id="MobiDB-lite"/>
    </source>
</evidence>
<dbReference type="PROSITE" id="PS51910">
    <property type="entry name" value="GH18_2"/>
    <property type="match status" value="1"/>
</dbReference>
<dbReference type="Gene3D" id="3.20.20.80">
    <property type="entry name" value="Glycosidases"/>
    <property type="match status" value="1"/>
</dbReference>
<dbReference type="SUPFAM" id="SSF51445">
    <property type="entry name" value="(Trans)glycosidases"/>
    <property type="match status" value="1"/>
</dbReference>
<proteinExistence type="predicted"/>
<feature type="region of interest" description="Disordered" evidence="1">
    <location>
        <begin position="1"/>
        <end position="25"/>
    </location>
</feature>
<dbReference type="HOGENOM" id="CLU_002833_0_0_1"/>
<dbReference type="PANTHER" id="PTHR46073">
    <property type="entry name" value="CHITINASE"/>
    <property type="match status" value="1"/>
</dbReference>
<organism evidence="5">
    <name type="scientific">Caenorhabditis brenneri</name>
    <name type="common">Nematode worm</name>
    <dbReference type="NCBI Taxonomy" id="135651"/>
    <lineage>
        <taxon>Eukaryota</taxon>
        <taxon>Metazoa</taxon>
        <taxon>Ecdysozoa</taxon>
        <taxon>Nematoda</taxon>
        <taxon>Chromadorea</taxon>
        <taxon>Rhabditida</taxon>
        <taxon>Rhabditina</taxon>
        <taxon>Rhabditomorpha</taxon>
        <taxon>Rhabditoidea</taxon>
        <taxon>Rhabditidae</taxon>
        <taxon>Peloderinae</taxon>
        <taxon>Caenorhabditis</taxon>
    </lineage>
</organism>
<dbReference type="Pfam" id="PF00704">
    <property type="entry name" value="Glyco_hydro_18"/>
    <property type="match status" value="2"/>
</dbReference>
<dbReference type="FunCoup" id="G0NAL2">
    <property type="interactions" value="1"/>
</dbReference>
<dbReference type="OMA" id="TEWEAND"/>
<feature type="transmembrane region" description="Helical" evidence="2">
    <location>
        <begin position="35"/>
        <end position="59"/>
    </location>
</feature>
<dbReference type="AlphaFoldDB" id="G0NAL2"/>
<dbReference type="InterPro" id="IPR011583">
    <property type="entry name" value="Chitinase_II/V-like_cat"/>
</dbReference>
<dbReference type="InterPro" id="IPR017853">
    <property type="entry name" value="GH"/>
</dbReference>
<dbReference type="Proteomes" id="UP000008068">
    <property type="component" value="Unassembled WGS sequence"/>
</dbReference>
<keyword evidence="2" id="KW-1133">Transmembrane helix</keyword>
<gene>
    <name evidence="4" type="ORF">CAEBREN_24315</name>
</gene>
<feature type="domain" description="GH18" evidence="3">
    <location>
        <begin position="98"/>
        <end position="380"/>
    </location>
</feature>
<keyword evidence="2" id="KW-0472">Membrane</keyword>
<dbReference type="PANTHER" id="PTHR46073:SF9">
    <property type="entry name" value="GH18 DOMAIN-CONTAINING PROTEIN"/>
    <property type="match status" value="1"/>
</dbReference>
<dbReference type="eggNOG" id="KOG2806">
    <property type="taxonomic scope" value="Eukaryota"/>
</dbReference>
<sequence>MSSKTKLALQYDPLPRNPNLRSKSERNYRDSCKSLFVLFLIFLACAPIAYGLATLIVFVTGEGNTAPDVTTTTENYSTTKMAATSSKPQHPNAASCGKRVVGYFTEWEANDVTEKQLEKLTHVIYLFLGIENGTATLGEGKTEKRFLDLKSKARSIKSDLKVMIGLGGHSQSSRFAPLVSDPEKRKVFIDSIANFIDEHYLDGVEIFWYWSYKPDKLNHLKFVRELRQRLNDLKNQRKRAEDYIISIIVPPSISKMNDGYSIVPFYGTFWRNASFPLEDDSDDIWKPMDSAKGPFAVRWNELDRNGWEKENAKFHEKSKTSYIWLPETKHFLTFENERSLKEKAKYIKNHNIGGFLTWAIDQDDEENTLLNVVSSADICSGKDKNVVEYLCV</sequence>
<dbReference type="InterPro" id="IPR001223">
    <property type="entry name" value="Glyco_hydro18_cat"/>
</dbReference>
<dbReference type="GO" id="GO:0008061">
    <property type="term" value="F:chitin binding"/>
    <property type="evidence" value="ECO:0007669"/>
    <property type="project" value="InterPro"/>
</dbReference>
<evidence type="ECO:0000313" key="4">
    <source>
        <dbReference type="EMBL" id="EGT56248.1"/>
    </source>
</evidence>
<dbReference type="InParanoid" id="G0NAL2"/>
<dbReference type="SMART" id="SM00636">
    <property type="entry name" value="Glyco_18"/>
    <property type="match status" value="1"/>
</dbReference>
<name>G0NAL2_CAEBE</name>
<dbReference type="EMBL" id="GL379855">
    <property type="protein sequence ID" value="EGT56248.1"/>
    <property type="molecule type" value="Genomic_DNA"/>
</dbReference>
<dbReference type="GO" id="GO:0005975">
    <property type="term" value="P:carbohydrate metabolic process"/>
    <property type="evidence" value="ECO:0007669"/>
    <property type="project" value="InterPro"/>
</dbReference>
<dbReference type="OrthoDB" id="5861333at2759"/>
<evidence type="ECO:0000259" key="3">
    <source>
        <dbReference type="PROSITE" id="PS51910"/>
    </source>
</evidence>
<evidence type="ECO:0000313" key="5">
    <source>
        <dbReference type="Proteomes" id="UP000008068"/>
    </source>
</evidence>